<dbReference type="SUPFAM" id="SSF51556">
    <property type="entry name" value="Metallo-dependent hydrolases"/>
    <property type="match status" value="1"/>
</dbReference>
<dbReference type="InterPro" id="IPR006680">
    <property type="entry name" value="Amidohydro-rel"/>
</dbReference>
<dbReference type="Pfam" id="PF07883">
    <property type="entry name" value="Cupin_2"/>
    <property type="match status" value="1"/>
</dbReference>
<dbReference type="AlphaFoldDB" id="A0A9Q8WP90"/>
<organism evidence="4 5">
    <name type="scientific">Colletotrichum lupini</name>
    <dbReference type="NCBI Taxonomy" id="145971"/>
    <lineage>
        <taxon>Eukaryota</taxon>
        <taxon>Fungi</taxon>
        <taxon>Dikarya</taxon>
        <taxon>Ascomycota</taxon>
        <taxon>Pezizomycotina</taxon>
        <taxon>Sordariomycetes</taxon>
        <taxon>Hypocreomycetidae</taxon>
        <taxon>Glomerellales</taxon>
        <taxon>Glomerellaceae</taxon>
        <taxon>Colletotrichum</taxon>
        <taxon>Colletotrichum acutatum species complex</taxon>
    </lineage>
</organism>
<dbReference type="InterPro" id="IPR047263">
    <property type="entry name" value="HNL-like_cupin"/>
</dbReference>
<dbReference type="CDD" id="cd02233">
    <property type="entry name" value="cupin_HNL-like"/>
    <property type="match status" value="1"/>
</dbReference>
<dbReference type="GeneID" id="73349592"/>
<evidence type="ECO:0000259" key="2">
    <source>
        <dbReference type="Pfam" id="PF01979"/>
    </source>
</evidence>
<gene>
    <name evidence="4" type="ORF">CLUP02_15658</name>
</gene>
<feature type="region of interest" description="Disordered" evidence="1">
    <location>
        <begin position="608"/>
        <end position="641"/>
    </location>
</feature>
<dbReference type="InterPro" id="IPR050287">
    <property type="entry name" value="MTA/SAH_deaminase"/>
</dbReference>
<dbReference type="InterPro" id="IPR013096">
    <property type="entry name" value="Cupin_2"/>
</dbReference>
<dbReference type="InterPro" id="IPR014710">
    <property type="entry name" value="RmlC-like_jellyroll"/>
</dbReference>
<feature type="domain" description="Cupin type-2" evidence="3">
    <location>
        <begin position="671"/>
        <end position="731"/>
    </location>
</feature>
<reference evidence="4" key="1">
    <citation type="journal article" date="2021" name="Mol. Plant Microbe Interact.">
        <title>Complete Genome Sequence of the Plant-Pathogenic Fungus Colletotrichum lupini.</title>
        <authorList>
            <person name="Baroncelli R."/>
            <person name="Pensec F."/>
            <person name="Da Lio D."/>
            <person name="Boufleur T."/>
            <person name="Vicente I."/>
            <person name="Sarrocco S."/>
            <person name="Picot A."/>
            <person name="Baraldi E."/>
            <person name="Sukno S."/>
            <person name="Thon M."/>
            <person name="Le Floch G."/>
        </authorList>
    </citation>
    <scope>NUCLEOTIDE SEQUENCE</scope>
    <source>
        <strain evidence="4">IMI 504893</strain>
    </source>
</reference>
<feature type="compositionally biased region" description="Polar residues" evidence="1">
    <location>
        <begin position="608"/>
        <end position="632"/>
    </location>
</feature>
<dbReference type="InterPro" id="IPR032466">
    <property type="entry name" value="Metal_Hydrolase"/>
</dbReference>
<feature type="domain" description="Amidohydrolase-related" evidence="2">
    <location>
        <begin position="61"/>
        <end position="424"/>
    </location>
</feature>
<evidence type="ECO:0000313" key="5">
    <source>
        <dbReference type="Proteomes" id="UP000830671"/>
    </source>
</evidence>
<dbReference type="SUPFAM" id="SSF51338">
    <property type="entry name" value="Composite domain of metallo-dependent hydrolases"/>
    <property type="match status" value="1"/>
</dbReference>
<dbReference type="InterPro" id="IPR011059">
    <property type="entry name" value="Metal-dep_hydrolase_composite"/>
</dbReference>
<dbReference type="PANTHER" id="PTHR43794:SF5">
    <property type="entry name" value="CHLOROHYDROLASE FAMILY PROTEIN"/>
    <property type="match status" value="1"/>
</dbReference>
<dbReference type="PANTHER" id="PTHR43794">
    <property type="entry name" value="AMINOHYDROLASE SSNA-RELATED"/>
    <property type="match status" value="1"/>
</dbReference>
<evidence type="ECO:0000256" key="1">
    <source>
        <dbReference type="SAM" id="MobiDB-lite"/>
    </source>
</evidence>
<dbReference type="RefSeq" id="XP_049151728.1">
    <property type="nucleotide sequence ID" value="XM_049294582.1"/>
</dbReference>
<keyword evidence="5" id="KW-1185">Reference proteome</keyword>
<dbReference type="SUPFAM" id="SSF51182">
    <property type="entry name" value="RmlC-like cupins"/>
    <property type="match status" value="1"/>
</dbReference>
<dbReference type="Gene3D" id="2.30.40.10">
    <property type="entry name" value="Urease, subunit C, domain 1"/>
    <property type="match status" value="1"/>
</dbReference>
<dbReference type="Proteomes" id="UP000830671">
    <property type="component" value="Chromosome 8"/>
</dbReference>
<dbReference type="Gene3D" id="3.20.20.140">
    <property type="entry name" value="Metal-dependent hydrolases"/>
    <property type="match status" value="1"/>
</dbReference>
<evidence type="ECO:0000259" key="3">
    <source>
        <dbReference type="Pfam" id="PF07883"/>
    </source>
</evidence>
<accession>A0A9Q8WP90</accession>
<dbReference type="Gene3D" id="2.60.120.10">
    <property type="entry name" value="Jelly Rolls"/>
    <property type="match status" value="1"/>
</dbReference>
<dbReference type="GO" id="GO:0016810">
    <property type="term" value="F:hydrolase activity, acting on carbon-nitrogen (but not peptide) bonds"/>
    <property type="evidence" value="ECO:0007669"/>
    <property type="project" value="InterPro"/>
</dbReference>
<dbReference type="InterPro" id="IPR011051">
    <property type="entry name" value="RmlC_Cupin_sf"/>
</dbReference>
<dbReference type="EMBL" id="CP019480">
    <property type="protein sequence ID" value="UQC90127.1"/>
    <property type="molecule type" value="Genomic_DNA"/>
</dbReference>
<proteinExistence type="predicted"/>
<protein>
    <submittedName>
        <fullName evidence="4">Amidohydrolase</fullName>
    </submittedName>
</protein>
<evidence type="ECO:0000313" key="4">
    <source>
        <dbReference type="EMBL" id="UQC90127.1"/>
    </source>
</evidence>
<name>A0A9Q8WP90_9PEZI</name>
<dbReference type="Pfam" id="PF01979">
    <property type="entry name" value="Amidohydro_1"/>
    <property type="match status" value="1"/>
</dbReference>
<sequence length="759" mass="83191">MTVSPTKILLKNGVLLIHGEDGRVNPQRSDILIEGDTISQIGPNVRTAGEDVKVFDCEGKIVSPGFISTHHHVWQTALKGRHVDHTLLKYLPRGNFIGSLFTTEDAFWGELGGALEATDGGTTTIVDHSNLNVGPEFPPTLIQALVASGLRSVYCYCVPRTTSWSPFSTADDYTSSHVLEEWKSLATKGPYGDGRVQIGFAVDNLYQSPDQMKFLYSELRAARAKVITSHGTSGLPFGDGPSVVQILNNHNLLGSDILISHANFPKDGDAELVKKHNVYISATPNTELQMGWPPVALQPKFEANSSLGVDCHSCGSSFMPSQMRLGLQYARLERQENLRRQGKWSQHVGPSAEQAFNLATIGGAKAIGMEGEVGQIRVGAKADLVVFSTDSPSMLPAAEEDPIAAVVLHSSERDVETVIVGGVIREENGKLLPVSFTGQVEGASDLGLHGKSITWKDVAKNLIQSRSRLNSKAEGINMTAVEETIMDNFYMNRKDMLEQFSFIQNEARNIYSVLEEEVDFRIFGSQLRHDLMEQYIVTELVATTRSYHSRCGGAVSQPHFGRSPPHLRAPVSMPVAFDAELSTTSHDALAETKWRDYNYRTRRQSEAETSSSLIFQHQPKSTKSHPTTSNMPESKVIPASATPVAKPTATFTGDVYMELINRDETSVIANVTFTPCARTHWHTHVGGQMIRVLAGSGWVCDKGGEAKRINAGDTVWAPPGTTHWHGADDGSIMTHFVVGIGETKWHEAVTEEDYKKRSE</sequence>
<dbReference type="KEGG" id="clup:CLUP02_15658"/>